<dbReference type="PANTHER" id="PTHR23030:SF30">
    <property type="entry name" value="TYROSINE-PROTEIN PHOSPHATASE NON-RECEPTOR TYPE 23"/>
    <property type="match status" value="1"/>
</dbReference>
<dbReference type="GeneID" id="108558814"/>
<feature type="domain" description="BRO1" evidence="1">
    <location>
        <begin position="8"/>
        <end position="374"/>
    </location>
</feature>
<evidence type="ECO:0000313" key="2">
    <source>
        <dbReference type="Proteomes" id="UP000695000"/>
    </source>
</evidence>
<dbReference type="Proteomes" id="UP000695000">
    <property type="component" value="Unplaced"/>
</dbReference>
<sequence>MEDIPRPPMLGFDLLTSEKCLLEPTLKAHILNEFVEDPESYSNEIHELLMLREKALSPSVDITSCQLLKKYYCQMNFLKNRFCMEEGEAGAVKFSWKDENTKMTATVQDIYFELMCILINIGSMHATLGANDCKNSPNGYRMAFTHFRCAAWVFEEVEQYFNRFTPFITTHYQILAMQYICKAQAQECILEEVVKEKRRPHIPFVLSLQIIEYYSDALTGYYNDYDSEGESEEEIVIDDYTMYLIKYLEFKLFYHSSFSLFYHGKYAEILQQMGLRVAIYEHALDYLEEARKKVEKVLSSYQDPIKKTIAFAHEVIEENLRIARNENKSIYHQAVPHFRSIPDYEGKSFVKGIPFDVFNKEVSGPDLFERLNPLEYHAFGFNRCSDQKDEFLRVLGNNISIHDQELTEFMDSKQSEVLNLIENSENN</sequence>
<dbReference type="Gene3D" id="1.25.40.280">
    <property type="entry name" value="alix/aip1 like domains"/>
    <property type="match status" value="1"/>
</dbReference>
<keyword evidence="2" id="KW-1185">Reference proteome</keyword>
<protein>
    <submittedName>
        <fullName evidence="3">Tyrosine-protein phosphatase non-receptor type 23-like</fullName>
    </submittedName>
</protein>
<dbReference type="InterPro" id="IPR004328">
    <property type="entry name" value="BRO1_dom"/>
</dbReference>
<dbReference type="PANTHER" id="PTHR23030">
    <property type="entry name" value="PCD6 INTERACTING PROTEIN-RELATED"/>
    <property type="match status" value="1"/>
</dbReference>
<accession>A0ABM1M9T3</accession>
<dbReference type="Pfam" id="PF03097">
    <property type="entry name" value="BRO1"/>
    <property type="match status" value="1"/>
</dbReference>
<dbReference type="PROSITE" id="PS51180">
    <property type="entry name" value="BRO1"/>
    <property type="match status" value="1"/>
</dbReference>
<dbReference type="InterPro" id="IPR038499">
    <property type="entry name" value="BRO1_sf"/>
</dbReference>
<name>A0ABM1M9T3_NICVS</name>
<evidence type="ECO:0000313" key="3">
    <source>
        <dbReference type="RefSeq" id="XP_017771333.1"/>
    </source>
</evidence>
<gene>
    <name evidence="3" type="primary">LOC108558814</name>
</gene>
<reference evidence="3" key="1">
    <citation type="submission" date="2025-08" db="UniProtKB">
        <authorList>
            <consortium name="RefSeq"/>
        </authorList>
    </citation>
    <scope>IDENTIFICATION</scope>
    <source>
        <tissue evidence="3">Whole Larva</tissue>
    </source>
</reference>
<dbReference type="RefSeq" id="XP_017771333.1">
    <property type="nucleotide sequence ID" value="XM_017915844.1"/>
</dbReference>
<dbReference type="SMART" id="SM01041">
    <property type="entry name" value="BRO1"/>
    <property type="match status" value="1"/>
</dbReference>
<organism evidence="2 3">
    <name type="scientific">Nicrophorus vespilloides</name>
    <name type="common">Boreal carrion beetle</name>
    <dbReference type="NCBI Taxonomy" id="110193"/>
    <lineage>
        <taxon>Eukaryota</taxon>
        <taxon>Metazoa</taxon>
        <taxon>Ecdysozoa</taxon>
        <taxon>Arthropoda</taxon>
        <taxon>Hexapoda</taxon>
        <taxon>Insecta</taxon>
        <taxon>Pterygota</taxon>
        <taxon>Neoptera</taxon>
        <taxon>Endopterygota</taxon>
        <taxon>Coleoptera</taxon>
        <taxon>Polyphaga</taxon>
        <taxon>Staphyliniformia</taxon>
        <taxon>Silphidae</taxon>
        <taxon>Nicrophorinae</taxon>
        <taxon>Nicrophorus</taxon>
    </lineage>
</organism>
<proteinExistence type="predicted"/>
<evidence type="ECO:0000259" key="1">
    <source>
        <dbReference type="PROSITE" id="PS51180"/>
    </source>
</evidence>